<gene>
    <name evidence="2" type="ORF">PBY51_024030</name>
</gene>
<protein>
    <submittedName>
        <fullName evidence="2">Uncharacterized protein</fullName>
    </submittedName>
</protein>
<sequence length="67" mass="7452">MARILIKSLFTYPGASWSPSGARASLVCVALASLTQTAVPPSHSHGRHDEWRRTRRPTHPLRSDCQK</sequence>
<evidence type="ECO:0000313" key="3">
    <source>
        <dbReference type="Proteomes" id="UP001346869"/>
    </source>
</evidence>
<feature type="region of interest" description="Disordered" evidence="1">
    <location>
        <begin position="37"/>
        <end position="67"/>
    </location>
</feature>
<evidence type="ECO:0000256" key="1">
    <source>
        <dbReference type="SAM" id="MobiDB-lite"/>
    </source>
</evidence>
<evidence type="ECO:0000313" key="2">
    <source>
        <dbReference type="EMBL" id="KAK5869302.1"/>
    </source>
</evidence>
<keyword evidence="3" id="KW-1185">Reference proteome</keyword>
<comment type="caution">
    <text evidence="2">The sequence shown here is derived from an EMBL/GenBank/DDBJ whole genome shotgun (WGS) entry which is preliminary data.</text>
</comment>
<dbReference type="EMBL" id="JAUZQC010000006">
    <property type="protein sequence ID" value="KAK5869302.1"/>
    <property type="molecule type" value="Genomic_DNA"/>
</dbReference>
<proteinExistence type="predicted"/>
<accession>A0AAN7XXU2</accession>
<name>A0AAN7XXU2_ELEMC</name>
<reference evidence="2 3" key="1">
    <citation type="journal article" date="2023" name="Genes (Basel)">
        <title>Chromosome-Level Genome Assembly and Circadian Gene Repertoire of the Patagonia Blennie Eleginops maclovinus-The Closest Ancestral Proxy of Antarctic Cryonotothenioids.</title>
        <authorList>
            <person name="Cheng C.C."/>
            <person name="Rivera-Colon A.G."/>
            <person name="Minhas B.F."/>
            <person name="Wilson L."/>
            <person name="Rayamajhi N."/>
            <person name="Vargas-Chacoff L."/>
            <person name="Catchen J.M."/>
        </authorList>
    </citation>
    <scope>NUCLEOTIDE SEQUENCE [LARGE SCALE GENOMIC DNA]</scope>
    <source>
        <strain evidence="2">JMC-PN-2008</strain>
    </source>
</reference>
<organism evidence="2 3">
    <name type="scientific">Eleginops maclovinus</name>
    <name type="common">Patagonian blennie</name>
    <name type="synonym">Eleginus maclovinus</name>
    <dbReference type="NCBI Taxonomy" id="56733"/>
    <lineage>
        <taxon>Eukaryota</taxon>
        <taxon>Metazoa</taxon>
        <taxon>Chordata</taxon>
        <taxon>Craniata</taxon>
        <taxon>Vertebrata</taxon>
        <taxon>Euteleostomi</taxon>
        <taxon>Actinopterygii</taxon>
        <taxon>Neopterygii</taxon>
        <taxon>Teleostei</taxon>
        <taxon>Neoteleostei</taxon>
        <taxon>Acanthomorphata</taxon>
        <taxon>Eupercaria</taxon>
        <taxon>Perciformes</taxon>
        <taxon>Notothenioidei</taxon>
        <taxon>Eleginopidae</taxon>
        <taxon>Eleginops</taxon>
    </lineage>
</organism>
<dbReference type="Proteomes" id="UP001346869">
    <property type="component" value="Unassembled WGS sequence"/>
</dbReference>
<reference evidence="2 3" key="2">
    <citation type="journal article" date="2023" name="Mol. Biol. Evol.">
        <title>Genomics of Secondarily Temperate Adaptation in the Only Non-Antarctic Icefish.</title>
        <authorList>
            <person name="Rivera-Colon A.G."/>
            <person name="Rayamajhi N."/>
            <person name="Minhas B.F."/>
            <person name="Madrigal G."/>
            <person name="Bilyk K.T."/>
            <person name="Yoon V."/>
            <person name="Hune M."/>
            <person name="Gregory S."/>
            <person name="Cheng C.H.C."/>
            <person name="Catchen J.M."/>
        </authorList>
    </citation>
    <scope>NUCLEOTIDE SEQUENCE [LARGE SCALE GENOMIC DNA]</scope>
    <source>
        <strain evidence="2">JMC-PN-2008</strain>
    </source>
</reference>
<dbReference type="AlphaFoldDB" id="A0AAN7XXU2"/>